<dbReference type="RefSeq" id="WP_109923150.1">
    <property type="nucleotide sequence ID" value="NZ_QGLF01000007.1"/>
</dbReference>
<keyword evidence="2" id="KW-1185">Reference proteome</keyword>
<dbReference type="EMBL" id="QGLF01000007">
    <property type="protein sequence ID" value="PWR18016.1"/>
    <property type="molecule type" value="Genomic_DNA"/>
</dbReference>
<dbReference type="OrthoDB" id="7270068at2"/>
<gene>
    <name evidence="1" type="ORF">DKG75_20980</name>
</gene>
<protein>
    <submittedName>
        <fullName evidence="1">Uncharacterized protein</fullName>
    </submittedName>
</protein>
<dbReference type="Proteomes" id="UP000246077">
    <property type="component" value="Unassembled WGS sequence"/>
</dbReference>
<proteinExistence type="predicted"/>
<evidence type="ECO:0000313" key="1">
    <source>
        <dbReference type="EMBL" id="PWR18016.1"/>
    </source>
</evidence>
<reference evidence="2" key="1">
    <citation type="submission" date="2018-05" db="EMBL/GenBank/DDBJ databases">
        <title>Zavarzinia sp. HR-AS.</title>
        <authorList>
            <person name="Lee Y."/>
            <person name="Jeon C.O."/>
        </authorList>
    </citation>
    <scope>NUCLEOTIDE SEQUENCE [LARGE SCALE GENOMIC DNA]</scope>
    <source>
        <strain evidence="2">DSM 1231</strain>
    </source>
</reference>
<organism evidence="1 2">
    <name type="scientific">Zavarzinia compransoris</name>
    <dbReference type="NCBI Taxonomy" id="1264899"/>
    <lineage>
        <taxon>Bacteria</taxon>
        <taxon>Pseudomonadati</taxon>
        <taxon>Pseudomonadota</taxon>
        <taxon>Alphaproteobacteria</taxon>
        <taxon>Rhodospirillales</taxon>
        <taxon>Zavarziniaceae</taxon>
        <taxon>Zavarzinia</taxon>
    </lineage>
</organism>
<dbReference type="AlphaFoldDB" id="A0A317DVW5"/>
<name>A0A317DVW5_9PROT</name>
<evidence type="ECO:0000313" key="2">
    <source>
        <dbReference type="Proteomes" id="UP000246077"/>
    </source>
</evidence>
<sequence length="224" mass="23888">MYRYLTWAVGILALAPVVGAIGYDLTIERLALAHAVTAREETVRPAGEVSNEGVERIVVMPLQPAEADRRTVQVNASGPVVAATRQEMGSAVHLQGAPEVFTESAAGSAWVELSPAVAAKLAGRMARITLWARADRQNPSREFAMALTIDGGPAEWTRFTTNTVAYESYAFNVPVPADAAGRTLRVMIMPDMDQKGAAIAASHLIIDRVLRPGEADPATIGQGR</sequence>
<accession>A0A317DVW5</accession>
<comment type="caution">
    <text evidence="1">The sequence shown here is derived from an EMBL/GenBank/DDBJ whole genome shotgun (WGS) entry which is preliminary data.</text>
</comment>